<dbReference type="EMBL" id="QJRE01000113">
    <property type="protein sequence ID" value="NWL47418.1"/>
    <property type="molecule type" value="Genomic_DNA"/>
</dbReference>
<organism evidence="1 2">
    <name type="scientific">Pseudomonas hunanensis</name>
    <dbReference type="NCBI Taxonomy" id="1247546"/>
    <lineage>
        <taxon>Bacteria</taxon>
        <taxon>Pseudomonadati</taxon>
        <taxon>Pseudomonadota</taxon>
        <taxon>Gammaproteobacteria</taxon>
        <taxon>Pseudomonadales</taxon>
        <taxon>Pseudomonadaceae</taxon>
        <taxon>Pseudomonas</taxon>
    </lineage>
</organism>
<dbReference type="Proteomes" id="UP000704738">
    <property type="component" value="Unassembled WGS sequence"/>
</dbReference>
<evidence type="ECO:0000313" key="2">
    <source>
        <dbReference type="Proteomes" id="UP000704738"/>
    </source>
</evidence>
<evidence type="ECO:0000313" key="1">
    <source>
        <dbReference type="EMBL" id="NWL47418.1"/>
    </source>
</evidence>
<protein>
    <submittedName>
        <fullName evidence="1">DUF3156 domain-containing protein</fullName>
    </submittedName>
</protein>
<proteinExistence type="predicted"/>
<sequence>MLRRLSELFSSKHQPAGYRPGVTLGHVQRNLSGLGFEALDSRRGRFSAADGSLHFEVHERTQSELLMHLVVCEFILQVPSSGSGQVRLEVHHTGAMKRAGIGAKCRSGACEDLAYGVLHDDALREALMPLDFKRLSIERQDHQWRVTLEHMAASEVVNRMPSFRRYIRLDERQQAALFACFKHLQRILINY</sequence>
<name>A0ABD6N0P7_9PSED</name>
<comment type="caution">
    <text evidence="1">The sequence shown here is derived from an EMBL/GenBank/DDBJ whole genome shotgun (WGS) entry which is preliminary data.</text>
</comment>
<dbReference type="Pfam" id="PF11354">
    <property type="entry name" value="DUF3156"/>
    <property type="match status" value="1"/>
</dbReference>
<gene>
    <name evidence="1" type="ORF">DM819_16565</name>
</gene>
<dbReference type="InterPro" id="IPR021500">
    <property type="entry name" value="DUF3156"/>
</dbReference>
<dbReference type="RefSeq" id="WP_179053094.1">
    <property type="nucleotide sequence ID" value="NZ_QJRE01000113.1"/>
</dbReference>
<reference evidence="1 2" key="1">
    <citation type="submission" date="2018-06" db="EMBL/GenBank/DDBJ databases">
        <title>Bacteria isolated from soil of Wuhan.</title>
        <authorList>
            <person name="Xiang W."/>
            <person name="Huang C."/>
        </authorList>
    </citation>
    <scope>NUCLEOTIDE SEQUENCE [LARGE SCALE GENOMIC DNA]</scope>
    <source>
        <strain evidence="2">xwS4</strain>
    </source>
</reference>
<dbReference type="AlphaFoldDB" id="A0ABD6N0P7"/>
<accession>A0ABD6N0P7</accession>